<accession>A0AAD7D8D4</accession>
<dbReference type="EMBL" id="JARKIE010000107">
    <property type="protein sequence ID" value="KAJ7683590.1"/>
    <property type="molecule type" value="Genomic_DNA"/>
</dbReference>
<comment type="caution">
    <text evidence="1">The sequence shown here is derived from an EMBL/GenBank/DDBJ whole genome shotgun (WGS) entry which is preliminary data.</text>
</comment>
<name>A0AAD7D8D4_MYCRO</name>
<dbReference type="AlphaFoldDB" id="A0AAD7D8D4"/>
<evidence type="ECO:0000313" key="1">
    <source>
        <dbReference type="EMBL" id="KAJ7683590.1"/>
    </source>
</evidence>
<evidence type="ECO:0000313" key="2">
    <source>
        <dbReference type="Proteomes" id="UP001221757"/>
    </source>
</evidence>
<proteinExistence type="predicted"/>
<gene>
    <name evidence="1" type="ORF">B0H17DRAFT_1205095</name>
</gene>
<reference evidence="1" key="1">
    <citation type="submission" date="2023-03" db="EMBL/GenBank/DDBJ databases">
        <title>Massive genome expansion in bonnet fungi (Mycena s.s.) driven by repeated elements and novel gene families across ecological guilds.</title>
        <authorList>
            <consortium name="Lawrence Berkeley National Laboratory"/>
            <person name="Harder C.B."/>
            <person name="Miyauchi S."/>
            <person name="Viragh M."/>
            <person name="Kuo A."/>
            <person name="Thoen E."/>
            <person name="Andreopoulos B."/>
            <person name="Lu D."/>
            <person name="Skrede I."/>
            <person name="Drula E."/>
            <person name="Henrissat B."/>
            <person name="Morin E."/>
            <person name="Kohler A."/>
            <person name="Barry K."/>
            <person name="LaButti K."/>
            <person name="Morin E."/>
            <person name="Salamov A."/>
            <person name="Lipzen A."/>
            <person name="Mereny Z."/>
            <person name="Hegedus B."/>
            <person name="Baldrian P."/>
            <person name="Stursova M."/>
            <person name="Weitz H."/>
            <person name="Taylor A."/>
            <person name="Grigoriev I.V."/>
            <person name="Nagy L.G."/>
            <person name="Martin F."/>
            <person name="Kauserud H."/>
        </authorList>
    </citation>
    <scope>NUCLEOTIDE SEQUENCE</scope>
    <source>
        <strain evidence="1">CBHHK067</strain>
    </source>
</reference>
<keyword evidence="2" id="KW-1185">Reference proteome</keyword>
<dbReference type="Proteomes" id="UP001221757">
    <property type="component" value="Unassembled WGS sequence"/>
</dbReference>
<protein>
    <submittedName>
        <fullName evidence="1">Uncharacterized protein</fullName>
    </submittedName>
</protein>
<sequence>MLRTPTPHTLDACGAPTGMRTVFRRLCPTRLPVLRAPLGCRYGYEYGASKGARAILRPHPCLPRHPAPHPSLARLRRTATHLICLHGPRRSRLRLRRAAAGSRAAPRPQLGGSDTLRLGAGTAMPCSVAAHAAPRCTITYPLRSGRPAVRVPRTRRLRRSVLQRPAPPSPHAAWTADTHAGAGMERARGGARARRYTGRGFGARARTRARERARTRHWLGSGRLGLGAHTRMQTRGRARERWGGANWVRGRWMDFGGGVEVQQTAPIQAPTRTSAPLRLRLCPASRVVASVRLCRFPQPRERKRLQMYLY</sequence>
<organism evidence="1 2">
    <name type="scientific">Mycena rosella</name>
    <name type="common">Pink bonnet</name>
    <name type="synonym">Agaricus rosellus</name>
    <dbReference type="NCBI Taxonomy" id="1033263"/>
    <lineage>
        <taxon>Eukaryota</taxon>
        <taxon>Fungi</taxon>
        <taxon>Dikarya</taxon>
        <taxon>Basidiomycota</taxon>
        <taxon>Agaricomycotina</taxon>
        <taxon>Agaricomycetes</taxon>
        <taxon>Agaricomycetidae</taxon>
        <taxon>Agaricales</taxon>
        <taxon>Marasmiineae</taxon>
        <taxon>Mycenaceae</taxon>
        <taxon>Mycena</taxon>
    </lineage>
</organism>